<organism evidence="1 2">
    <name type="scientific">Rhizobium leguminosarum</name>
    <dbReference type="NCBI Taxonomy" id="384"/>
    <lineage>
        <taxon>Bacteria</taxon>
        <taxon>Pseudomonadati</taxon>
        <taxon>Pseudomonadota</taxon>
        <taxon>Alphaproteobacteria</taxon>
        <taxon>Hyphomicrobiales</taxon>
        <taxon>Rhizobiaceae</taxon>
        <taxon>Rhizobium/Agrobacterium group</taxon>
        <taxon>Rhizobium</taxon>
    </lineage>
</organism>
<protein>
    <submittedName>
        <fullName evidence="1">Uncharacterized protein</fullName>
    </submittedName>
</protein>
<gene>
    <name evidence="1" type="ORF">BA011_21340</name>
</gene>
<proteinExistence type="predicted"/>
<accession>A0A1B1CE08</accession>
<name>A0A1B1CE08_RHILE</name>
<sequence length="76" mass="8513">MQPRKWHGAPHSTSWTLLKSVRAPMETRDRVAEATLHLSVAVQAGTAGQYRSNMAIRSEDDCSFAWCAYSPHRVAK</sequence>
<evidence type="ECO:0000313" key="1">
    <source>
        <dbReference type="EMBL" id="ANP88018.1"/>
    </source>
</evidence>
<dbReference type="EMBL" id="CP016286">
    <property type="protein sequence ID" value="ANP88018.1"/>
    <property type="molecule type" value="Genomic_DNA"/>
</dbReference>
<reference evidence="1 2" key="1">
    <citation type="submission" date="2016-06" db="EMBL/GenBank/DDBJ databases">
        <title>Microsymbionts genomes from the relict species Vavilovia formosa.</title>
        <authorList>
            <person name="Chirak E."/>
            <person name="Kimeklis A."/>
            <person name="Andronov E."/>
        </authorList>
    </citation>
    <scope>NUCLEOTIDE SEQUENCE [LARGE SCALE GENOMIC DNA]</scope>
    <source>
        <strain evidence="1 2">Vaf10</strain>
    </source>
</reference>
<evidence type="ECO:0000313" key="2">
    <source>
        <dbReference type="Proteomes" id="UP000092691"/>
    </source>
</evidence>
<dbReference type="AlphaFoldDB" id="A0A1B1CE08"/>
<dbReference type="Proteomes" id="UP000092691">
    <property type="component" value="Chromosome"/>
</dbReference>